<gene>
    <name evidence="1" type="ORF">NN4_36700</name>
</gene>
<dbReference type="PRINTS" id="PR00469">
    <property type="entry name" value="PNDRDTASEII"/>
</dbReference>
<keyword evidence="2" id="KW-1185">Reference proteome</keyword>
<dbReference type="Gene3D" id="3.50.50.60">
    <property type="entry name" value="FAD/NAD(P)-binding domain"/>
    <property type="match status" value="2"/>
</dbReference>
<dbReference type="AlphaFoldDB" id="A0A511MFF9"/>
<dbReference type="Proteomes" id="UP000321424">
    <property type="component" value="Unassembled WGS sequence"/>
</dbReference>
<evidence type="ECO:0000313" key="2">
    <source>
        <dbReference type="Proteomes" id="UP000321424"/>
    </source>
</evidence>
<dbReference type="GO" id="GO:0004497">
    <property type="term" value="F:monooxygenase activity"/>
    <property type="evidence" value="ECO:0007669"/>
    <property type="project" value="UniProtKB-KW"/>
</dbReference>
<keyword evidence="1" id="KW-0503">Monooxygenase</keyword>
<dbReference type="EMBL" id="BJXA01000022">
    <property type="protein sequence ID" value="GEM39151.1"/>
    <property type="molecule type" value="Genomic_DNA"/>
</dbReference>
<dbReference type="InterPro" id="IPR036188">
    <property type="entry name" value="FAD/NAD-bd_sf"/>
</dbReference>
<dbReference type="PANTHER" id="PTHR42877">
    <property type="entry name" value="L-ORNITHINE N(5)-MONOOXYGENASE-RELATED"/>
    <property type="match status" value="1"/>
</dbReference>
<dbReference type="OrthoDB" id="5168853at2"/>
<reference evidence="1 2" key="1">
    <citation type="submission" date="2019-07" db="EMBL/GenBank/DDBJ databases">
        <title>Whole genome shotgun sequence of Nocardia ninae NBRC 108245.</title>
        <authorList>
            <person name="Hosoyama A."/>
            <person name="Uohara A."/>
            <person name="Ohji S."/>
            <person name="Ichikawa N."/>
        </authorList>
    </citation>
    <scope>NUCLEOTIDE SEQUENCE [LARGE SCALE GENOMIC DNA]</scope>
    <source>
        <strain evidence="1 2">NBRC 108245</strain>
    </source>
</reference>
<comment type="caution">
    <text evidence="1">The sequence shown here is derived from an EMBL/GenBank/DDBJ whole genome shotgun (WGS) entry which is preliminary data.</text>
</comment>
<sequence>MTSDDFEVAIIGAGPGGITAAYHLLRSGITNFVILERAGGFGGSWRDNVYPGLAVDIPTLFYQFPFARKADWSRLFPEGSEIQAYNQQVAADLNLYKYFRGSCTVEREVWDDSARVWVLDIAGDEPVRARFVINAVGGYINAKSADTIAGTADFCGTIMRPNSWDSEYSCRGKRVAVIGTGSSSVQIVAAVVDEAERVDVYQRTPSWILPKPDFAFSPRTQRVLALPGVTTAINGTLLAAMDIPLQLICHVLPLLPRRLLATLLPQYDKIWRGLYRILLRHRVSNEADRSALVPNYGILAKRPVLSSSFFTALESDSAALVVNPIERITPDGIRTVDGTERAYDLIVLATGYELFTDPETYRAGKILGPKGFDLADDYRDAGLRSYGGSAHPGLPNRWSLVAPQGFVGAAWHTFVDLTARHAIRIITEARRRDAAVAQVRTEAFDRWVRKMHRQGKVISTYTVDCNPGLRTYFVNSQGEALYYRPQTISGALWFSRFSSLDDYSFTPHN</sequence>
<dbReference type="SUPFAM" id="SSF51905">
    <property type="entry name" value="FAD/NAD(P)-binding domain"/>
    <property type="match status" value="1"/>
</dbReference>
<dbReference type="RefSeq" id="WP_147132459.1">
    <property type="nucleotide sequence ID" value="NZ_BJXA01000022.1"/>
</dbReference>
<dbReference type="Pfam" id="PF13738">
    <property type="entry name" value="Pyr_redox_3"/>
    <property type="match status" value="1"/>
</dbReference>
<dbReference type="PRINTS" id="PR00368">
    <property type="entry name" value="FADPNR"/>
</dbReference>
<accession>A0A511MFF9</accession>
<name>A0A511MFF9_9NOCA</name>
<keyword evidence="1" id="KW-0560">Oxidoreductase</keyword>
<protein>
    <submittedName>
        <fullName evidence="1">Putative monooxygenase</fullName>
    </submittedName>
</protein>
<proteinExistence type="predicted"/>
<evidence type="ECO:0000313" key="1">
    <source>
        <dbReference type="EMBL" id="GEM39151.1"/>
    </source>
</evidence>
<dbReference type="InterPro" id="IPR051209">
    <property type="entry name" value="FAD-bind_Monooxygenase_sf"/>
</dbReference>
<organism evidence="1 2">
    <name type="scientific">Nocardia ninae NBRC 108245</name>
    <dbReference type="NCBI Taxonomy" id="1210091"/>
    <lineage>
        <taxon>Bacteria</taxon>
        <taxon>Bacillati</taxon>
        <taxon>Actinomycetota</taxon>
        <taxon>Actinomycetes</taxon>
        <taxon>Mycobacteriales</taxon>
        <taxon>Nocardiaceae</taxon>
        <taxon>Nocardia</taxon>
    </lineage>
</organism>
<dbReference type="PANTHER" id="PTHR42877:SF4">
    <property type="entry name" value="FAD_NAD(P)-BINDING DOMAIN-CONTAINING PROTEIN-RELATED"/>
    <property type="match status" value="1"/>
</dbReference>